<dbReference type="PROSITE" id="PS50910">
    <property type="entry name" value="HEPN"/>
    <property type="match status" value="1"/>
</dbReference>
<dbReference type="Pfam" id="PF05168">
    <property type="entry name" value="HEPN"/>
    <property type="match status" value="1"/>
</dbReference>
<accession>A0A8F5BT61</accession>
<dbReference type="SUPFAM" id="SSF81593">
    <property type="entry name" value="Nucleotidyltransferase substrate binding subunit/domain"/>
    <property type="match status" value="1"/>
</dbReference>
<dbReference type="AlphaFoldDB" id="A0A8F5BT61"/>
<dbReference type="InterPro" id="IPR007842">
    <property type="entry name" value="HEPN_dom"/>
</dbReference>
<reference evidence="2" key="1">
    <citation type="journal article" date="2021" name="Environ. Microbiol.">
        <title>New insights into the diversity and evolution of the archaeal mobilome from three complete genomes of Saccharolobus shibatae.</title>
        <authorList>
            <person name="Medvedeva S."/>
            <person name="Brandt D."/>
            <person name="Cvirkaite-Krupovic V."/>
            <person name="Liu Y."/>
            <person name="Severinov K."/>
            <person name="Ishino S."/>
            <person name="Ishino Y."/>
            <person name="Prangishvili D."/>
            <person name="Kalinowski J."/>
            <person name="Krupovic M."/>
        </authorList>
    </citation>
    <scope>NUCLEOTIDE SEQUENCE</scope>
    <source>
        <strain evidence="2">BEU9</strain>
    </source>
</reference>
<name>A0A8F5BT61_9CREN</name>
<organism evidence="2 3">
    <name type="scientific">Saccharolobus shibatae</name>
    <dbReference type="NCBI Taxonomy" id="2286"/>
    <lineage>
        <taxon>Archaea</taxon>
        <taxon>Thermoproteota</taxon>
        <taxon>Thermoprotei</taxon>
        <taxon>Sulfolobales</taxon>
        <taxon>Sulfolobaceae</taxon>
        <taxon>Saccharolobus</taxon>
    </lineage>
</organism>
<protein>
    <recommendedName>
        <fullName evidence="1">HEPN domain-containing protein</fullName>
    </recommendedName>
</protein>
<gene>
    <name evidence="2" type="ORF">J5U21_00660</name>
</gene>
<evidence type="ECO:0000313" key="2">
    <source>
        <dbReference type="EMBL" id="QXJ31011.1"/>
    </source>
</evidence>
<dbReference type="RefSeq" id="WP_314823961.1">
    <property type="nucleotide sequence ID" value="NZ_CP077715.1"/>
</dbReference>
<dbReference type="Proteomes" id="UP000693941">
    <property type="component" value="Chromosome"/>
</dbReference>
<dbReference type="Gene3D" id="1.20.120.330">
    <property type="entry name" value="Nucleotidyltransferases domain 2"/>
    <property type="match status" value="1"/>
</dbReference>
<feature type="domain" description="HEPN" evidence="1">
    <location>
        <begin position="11"/>
        <end position="62"/>
    </location>
</feature>
<dbReference type="EMBL" id="CP077715">
    <property type="protein sequence ID" value="QXJ31011.1"/>
    <property type="molecule type" value="Genomic_DNA"/>
</dbReference>
<evidence type="ECO:0000313" key="3">
    <source>
        <dbReference type="Proteomes" id="UP000693941"/>
    </source>
</evidence>
<evidence type="ECO:0000259" key="1">
    <source>
        <dbReference type="PROSITE" id="PS50910"/>
    </source>
</evidence>
<dbReference type="GeneID" id="75046157"/>
<proteinExistence type="predicted"/>
<sequence>MCSFDNATLMCKRALSYLKVAEQAFNSGYYDVSSTNCEISAELLIKSTYLLFRLFISRIAQH</sequence>